<dbReference type="EMBL" id="CP106877">
    <property type="protein sequence ID" value="WAA13809.1"/>
    <property type="molecule type" value="Genomic_DNA"/>
</dbReference>
<dbReference type="InterPro" id="IPR005500">
    <property type="entry name" value="DUF309"/>
</dbReference>
<dbReference type="Gene3D" id="1.10.3450.10">
    <property type="entry name" value="TTHA0068-like"/>
    <property type="match status" value="1"/>
</dbReference>
<dbReference type="AlphaFoldDB" id="A0A9E8M3N2"/>
<evidence type="ECO:0000313" key="1">
    <source>
        <dbReference type="EMBL" id="WAA13809.1"/>
    </source>
</evidence>
<gene>
    <name evidence="1" type="ORF">OE105_06840</name>
</gene>
<reference evidence="1" key="1">
    <citation type="submission" date="2022-09" db="EMBL/GenBank/DDBJ databases">
        <title>Complete Genomes of Fervidibacillus albus and Fervidibacillus halotolerans isolated from tidal flat sediments.</title>
        <authorList>
            <person name="Kwon K.K."/>
            <person name="Yang S.-H."/>
            <person name="Park M.J."/>
            <person name="Oh H.-M."/>
        </authorList>
    </citation>
    <scope>NUCLEOTIDE SEQUENCE</scope>
    <source>
        <strain evidence="1">MEBiC13594</strain>
    </source>
</reference>
<dbReference type="Proteomes" id="UP001164726">
    <property type="component" value="Chromosome"/>
</dbReference>
<dbReference type="PANTHER" id="PTHR34796">
    <property type="entry name" value="EXPRESSED PROTEIN"/>
    <property type="match status" value="1"/>
</dbReference>
<dbReference type="InterPro" id="IPR023203">
    <property type="entry name" value="TTHA0068_sf"/>
</dbReference>
<organism evidence="1 2">
    <name type="scientific">Fervidibacillus halotolerans</name>
    <dbReference type="NCBI Taxonomy" id="2980027"/>
    <lineage>
        <taxon>Bacteria</taxon>
        <taxon>Bacillati</taxon>
        <taxon>Bacillota</taxon>
        <taxon>Bacilli</taxon>
        <taxon>Bacillales</taxon>
        <taxon>Bacillaceae</taxon>
        <taxon>Fervidibacillus</taxon>
    </lineage>
</organism>
<accession>A0A9E8M3N2</accession>
<sequence>MYPAHFIQYLLLFHINRDYFECHEVMEEYWKQEGKGNSLWKGLILIAVLFYHYRRNNFNGAKKLISKAIMNIRTCKDEVDRHGIDSERLLNILNETEAAILRKKPYQPIAFPIVDNKLINTCSNTNDQFLKYWSQPMENSDTFIIHKHLFRYEQIERR</sequence>
<evidence type="ECO:0000313" key="2">
    <source>
        <dbReference type="Proteomes" id="UP001164726"/>
    </source>
</evidence>
<proteinExistence type="predicted"/>
<dbReference type="Pfam" id="PF03745">
    <property type="entry name" value="DUF309"/>
    <property type="match status" value="1"/>
</dbReference>
<dbReference type="KEGG" id="fhl:OE105_06840"/>
<dbReference type="RefSeq" id="WP_275422020.1">
    <property type="nucleotide sequence ID" value="NZ_CP106877.1"/>
</dbReference>
<protein>
    <submittedName>
        <fullName evidence="1">DUF309 domain-containing protein</fullName>
    </submittedName>
</protein>
<keyword evidence="2" id="KW-1185">Reference proteome</keyword>
<name>A0A9E8M3N2_9BACI</name>
<dbReference type="SUPFAM" id="SSF140663">
    <property type="entry name" value="TTHA0068-like"/>
    <property type="match status" value="1"/>
</dbReference>
<dbReference type="PANTHER" id="PTHR34796:SF1">
    <property type="entry name" value="EXPRESSED PROTEIN"/>
    <property type="match status" value="1"/>
</dbReference>